<dbReference type="Gene3D" id="3.90.1210.10">
    <property type="entry name" value="Antifreeze-like/N-acetylneuraminic acid synthase C-terminal domain"/>
    <property type="match status" value="1"/>
</dbReference>
<keyword evidence="3 4" id="KW-0574">Periplasm</keyword>
<keyword evidence="2 4" id="KW-0732">Signal</keyword>
<dbReference type="InterPro" id="IPR039246">
    <property type="entry name" value="Flagellar_FlgA"/>
</dbReference>
<keyword evidence="4" id="KW-1005">Bacterial flagellum biogenesis</keyword>
<keyword evidence="7" id="KW-1185">Reference proteome</keyword>
<evidence type="ECO:0000313" key="7">
    <source>
        <dbReference type="Proteomes" id="UP001041814"/>
    </source>
</evidence>
<evidence type="ECO:0000256" key="3">
    <source>
        <dbReference type="ARBA" id="ARBA00022764"/>
    </source>
</evidence>
<proteinExistence type="inferred from homology"/>
<dbReference type="NCBIfam" id="TIGR03170">
    <property type="entry name" value="flgA_cterm"/>
    <property type="match status" value="1"/>
</dbReference>
<keyword evidence="6" id="KW-0969">Cilium</keyword>
<evidence type="ECO:0000256" key="4">
    <source>
        <dbReference type="RuleBase" id="RU362063"/>
    </source>
</evidence>
<name>A0ABS1E003_RUBGE</name>
<sequence>MHVLRFANTVLIAACAAAAPAWAQPQAGAGRVAEAARTLLLEQAANAGWREPQLELDVQPMTGSAAPRCSRPEVQALDTRSPARMRFELRCPGSAAAGQGFVVRARLSAEVLVAALALPAGRALAAGDVQAQRREITPGSEPLSDAEAVLGLVAQRSIAAGQVLSARLLAEPLLVRRGEAVEIHARREAVEVVVPGQALDAGRRGETIRVRNTATGKVIQARVAAAGRVEPADMLSSPP</sequence>
<reference evidence="6" key="1">
    <citation type="submission" date="2017-08" db="EMBL/GenBank/DDBJ databases">
        <authorList>
            <person name="Imhoff J.F."/>
            <person name="Rahn T."/>
            <person name="Kuenzel S."/>
            <person name="Neulinger S.C."/>
        </authorList>
    </citation>
    <scope>NUCLEOTIDE SEQUENCE</scope>
    <source>
        <strain evidence="6">IM 151</strain>
    </source>
</reference>
<reference evidence="6" key="2">
    <citation type="journal article" date="2020" name="Microorganisms">
        <title>Osmotic Adaptation and Compatible Solute Biosynthesis of Phototrophic Bacteria as Revealed from Genome Analyses.</title>
        <authorList>
            <person name="Imhoff J.F."/>
            <person name="Rahn T."/>
            <person name="Kunzel S."/>
            <person name="Keller A."/>
            <person name="Neulinger S.C."/>
        </authorList>
    </citation>
    <scope>NUCLEOTIDE SEQUENCE</scope>
    <source>
        <strain evidence="6">IM 151</strain>
    </source>
</reference>
<dbReference type="Pfam" id="PF13144">
    <property type="entry name" value="ChapFlgA"/>
    <property type="match status" value="1"/>
</dbReference>
<dbReference type="InterPro" id="IPR013974">
    <property type="entry name" value="SAF"/>
</dbReference>
<feature type="chain" id="PRO_5044968934" description="Flagella basal body P-ring formation protein FlgA" evidence="4">
    <location>
        <begin position="24"/>
        <end position="239"/>
    </location>
</feature>
<keyword evidence="6" id="KW-0966">Cell projection</keyword>
<accession>A0ABS1E003</accession>
<comment type="similarity">
    <text evidence="4">Belongs to the FlgA family.</text>
</comment>
<dbReference type="RefSeq" id="WP_200380185.1">
    <property type="nucleotide sequence ID" value="NZ_NRRU01000145.1"/>
</dbReference>
<dbReference type="PANTHER" id="PTHR36307">
    <property type="entry name" value="FLAGELLA BASAL BODY P-RING FORMATION PROTEIN FLGA"/>
    <property type="match status" value="1"/>
</dbReference>
<protein>
    <recommendedName>
        <fullName evidence="4">Flagella basal body P-ring formation protein FlgA</fullName>
    </recommendedName>
</protein>
<dbReference type="Gene3D" id="2.30.30.760">
    <property type="match status" value="1"/>
</dbReference>
<organism evidence="6 7">
    <name type="scientific">Rubrivivax gelatinosus</name>
    <name type="common">Rhodocyclus gelatinosus</name>
    <name type="synonym">Rhodopseudomonas gelatinosa</name>
    <dbReference type="NCBI Taxonomy" id="28068"/>
    <lineage>
        <taxon>Bacteria</taxon>
        <taxon>Pseudomonadati</taxon>
        <taxon>Pseudomonadota</taxon>
        <taxon>Betaproteobacteria</taxon>
        <taxon>Burkholderiales</taxon>
        <taxon>Sphaerotilaceae</taxon>
        <taxon>Rubrivivax</taxon>
    </lineage>
</organism>
<dbReference type="PANTHER" id="PTHR36307:SF1">
    <property type="entry name" value="FLAGELLA BASAL BODY P-RING FORMATION PROTEIN FLGA"/>
    <property type="match status" value="1"/>
</dbReference>
<evidence type="ECO:0000256" key="1">
    <source>
        <dbReference type="ARBA" id="ARBA00004418"/>
    </source>
</evidence>
<dbReference type="Proteomes" id="UP001041814">
    <property type="component" value="Unassembled WGS sequence"/>
</dbReference>
<evidence type="ECO:0000256" key="2">
    <source>
        <dbReference type="ARBA" id="ARBA00022729"/>
    </source>
</evidence>
<comment type="subcellular location">
    <subcellularLocation>
        <location evidence="1 4">Periplasm</location>
    </subcellularLocation>
</comment>
<dbReference type="EMBL" id="NRRU01000145">
    <property type="protein sequence ID" value="MBK1715692.1"/>
    <property type="molecule type" value="Genomic_DNA"/>
</dbReference>
<comment type="function">
    <text evidence="4">Involved in the assembly process of the P-ring formation. It may associate with FlgF on the rod constituting a structure essential for the P-ring assembly or may act as a modulator protein for the P-ring assembly.</text>
</comment>
<gene>
    <name evidence="6" type="primary">flgA</name>
    <name evidence="6" type="ORF">CKO43_23360</name>
</gene>
<evidence type="ECO:0000313" key="6">
    <source>
        <dbReference type="EMBL" id="MBK1715692.1"/>
    </source>
</evidence>
<dbReference type="CDD" id="cd11614">
    <property type="entry name" value="SAF_CpaB_FlgA_like"/>
    <property type="match status" value="1"/>
</dbReference>
<comment type="caution">
    <text evidence="6">The sequence shown here is derived from an EMBL/GenBank/DDBJ whole genome shotgun (WGS) entry which is preliminary data.</text>
</comment>
<feature type="domain" description="SAF" evidence="5">
    <location>
        <begin position="109"/>
        <end position="170"/>
    </location>
</feature>
<dbReference type="SMART" id="SM00858">
    <property type="entry name" value="SAF"/>
    <property type="match status" value="1"/>
</dbReference>
<evidence type="ECO:0000259" key="5">
    <source>
        <dbReference type="SMART" id="SM00858"/>
    </source>
</evidence>
<feature type="signal peptide" evidence="4">
    <location>
        <begin position="1"/>
        <end position="23"/>
    </location>
</feature>
<dbReference type="InterPro" id="IPR017585">
    <property type="entry name" value="SAF_FlgA"/>
</dbReference>
<keyword evidence="6" id="KW-0282">Flagellum</keyword>